<dbReference type="Proteomes" id="UP000053105">
    <property type="component" value="Unassembled WGS sequence"/>
</dbReference>
<evidence type="ECO:0000313" key="1">
    <source>
        <dbReference type="EMBL" id="KOX75198.1"/>
    </source>
</evidence>
<protein>
    <submittedName>
        <fullName evidence="1">Uncharacterized protein</fullName>
    </submittedName>
</protein>
<organism evidence="1 2">
    <name type="scientific">Melipona quadrifasciata</name>
    <dbReference type="NCBI Taxonomy" id="166423"/>
    <lineage>
        <taxon>Eukaryota</taxon>
        <taxon>Metazoa</taxon>
        <taxon>Ecdysozoa</taxon>
        <taxon>Arthropoda</taxon>
        <taxon>Hexapoda</taxon>
        <taxon>Insecta</taxon>
        <taxon>Pterygota</taxon>
        <taxon>Neoptera</taxon>
        <taxon>Endopterygota</taxon>
        <taxon>Hymenoptera</taxon>
        <taxon>Apocrita</taxon>
        <taxon>Aculeata</taxon>
        <taxon>Apoidea</taxon>
        <taxon>Anthophila</taxon>
        <taxon>Apidae</taxon>
        <taxon>Melipona</taxon>
    </lineage>
</organism>
<evidence type="ECO:0000313" key="2">
    <source>
        <dbReference type="Proteomes" id="UP000053105"/>
    </source>
</evidence>
<sequence>MAENSYKFYKKSLRRENFNLQDHNGSDHGKYFVMQIQNLEEEISGILLNNISRLNHKNSTSTNMVLKSLWKEVTD</sequence>
<proteinExistence type="predicted"/>
<dbReference type="AlphaFoldDB" id="A0A0N0BGX3"/>
<accession>A0A0N0BGX3</accession>
<reference evidence="1 2" key="1">
    <citation type="submission" date="2015-07" db="EMBL/GenBank/DDBJ databases">
        <title>The genome of Melipona quadrifasciata.</title>
        <authorList>
            <person name="Pan H."/>
            <person name="Kapheim K."/>
        </authorList>
    </citation>
    <scope>NUCLEOTIDE SEQUENCE [LARGE SCALE GENOMIC DNA]</scope>
    <source>
        <strain evidence="1">0111107301</strain>
        <tissue evidence="1">Whole body</tissue>
    </source>
</reference>
<name>A0A0N0BGX3_9HYME</name>
<gene>
    <name evidence="1" type="ORF">WN51_14270</name>
</gene>
<dbReference type="EMBL" id="KQ435769">
    <property type="protein sequence ID" value="KOX75198.1"/>
    <property type="molecule type" value="Genomic_DNA"/>
</dbReference>
<keyword evidence="2" id="KW-1185">Reference proteome</keyword>